<keyword evidence="8" id="KW-0862">Zinc</keyword>
<evidence type="ECO:0000256" key="7">
    <source>
        <dbReference type="ARBA" id="ARBA00022801"/>
    </source>
</evidence>
<dbReference type="InterPro" id="IPR010169">
    <property type="entry name" value="AcOrn-deacetyl"/>
</dbReference>
<evidence type="ECO:0000256" key="6">
    <source>
        <dbReference type="ARBA" id="ARBA00022723"/>
    </source>
</evidence>
<dbReference type="Pfam" id="PF07687">
    <property type="entry name" value="M20_dimer"/>
    <property type="match status" value="1"/>
</dbReference>
<dbReference type="PANTHER" id="PTHR43808">
    <property type="entry name" value="ACETYLORNITHINE DEACETYLASE"/>
    <property type="match status" value="1"/>
</dbReference>
<keyword evidence="5" id="KW-0028">Amino-acid biosynthesis</keyword>
<evidence type="ECO:0000313" key="11">
    <source>
        <dbReference type="EMBL" id="GHF36917.1"/>
    </source>
</evidence>
<evidence type="ECO:0000256" key="1">
    <source>
        <dbReference type="ARBA" id="ARBA00001947"/>
    </source>
</evidence>
<dbReference type="GO" id="GO:0046872">
    <property type="term" value="F:metal ion binding"/>
    <property type="evidence" value="ECO:0007669"/>
    <property type="project" value="UniProtKB-KW"/>
</dbReference>
<keyword evidence="4" id="KW-0055">Arginine biosynthesis</keyword>
<keyword evidence="9" id="KW-0170">Cobalt</keyword>
<dbReference type="Pfam" id="PF01546">
    <property type="entry name" value="Peptidase_M20"/>
    <property type="match status" value="1"/>
</dbReference>
<keyword evidence="3" id="KW-0963">Cytoplasm</keyword>
<keyword evidence="7" id="KW-0378">Hydrolase</keyword>
<dbReference type="InterPro" id="IPR011650">
    <property type="entry name" value="Peptidase_M20_dimer"/>
</dbReference>
<reference evidence="11" key="1">
    <citation type="journal article" date="2014" name="Int. J. Syst. Evol. Microbiol.">
        <title>Complete genome sequence of Corynebacterium casei LMG S-19264T (=DSM 44701T), isolated from a smear-ripened cheese.</title>
        <authorList>
            <consortium name="US DOE Joint Genome Institute (JGI-PGF)"/>
            <person name="Walter F."/>
            <person name="Albersmeier A."/>
            <person name="Kalinowski J."/>
            <person name="Ruckert C."/>
        </authorList>
    </citation>
    <scope>NUCLEOTIDE SEQUENCE</scope>
    <source>
        <strain evidence="11">KCTC 42650</strain>
    </source>
</reference>
<dbReference type="SUPFAM" id="SSF55031">
    <property type="entry name" value="Bacterial exopeptidase dimerisation domain"/>
    <property type="match status" value="1"/>
</dbReference>
<dbReference type="InterPro" id="IPR001261">
    <property type="entry name" value="ArgE/DapE_CS"/>
</dbReference>
<comment type="caution">
    <text evidence="11">The sequence shown here is derived from an EMBL/GenBank/DDBJ whole genome shotgun (WGS) entry which is preliminary data.</text>
</comment>
<dbReference type="Gene3D" id="3.40.630.10">
    <property type="entry name" value="Zn peptidases"/>
    <property type="match status" value="1"/>
</dbReference>
<evidence type="ECO:0000256" key="3">
    <source>
        <dbReference type="ARBA" id="ARBA00022490"/>
    </source>
</evidence>
<evidence type="ECO:0000256" key="4">
    <source>
        <dbReference type="ARBA" id="ARBA00022571"/>
    </source>
</evidence>
<reference evidence="11" key="2">
    <citation type="submission" date="2020-09" db="EMBL/GenBank/DDBJ databases">
        <authorList>
            <person name="Sun Q."/>
            <person name="Kim S."/>
        </authorList>
    </citation>
    <scope>NUCLEOTIDE SEQUENCE</scope>
    <source>
        <strain evidence="11">KCTC 42650</strain>
    </source>
</reference>
<dbReference type="AlphaFoldDB" id="A0A8J3M7S1"/>
<protein>
    <submittedName>
        <fullName evidence="11">Acetylornithine deacetylase</fullName>
    </submittedName>
</protein>
<dbReference type="RefSeq" id="WP_189678545.1">
    <property type="nucleotide sequence ID" value="NZ_BNCJ01000001.1"/>
</dbReference>
<accession>A0A8J3M7S1</accession>
<sequence length="389" mass="41390">MSERLADTIALLDRLVGFPTISSDSNLAMIADLAARLTDVGARVEMFTDETGAKANLFATLGPEGDGGLILSGHTDVVPVAEQDWSSDPFQMRSEAGLLYGRGTCDMKGFIAAAVVMAQDYAQLDLKRPLHFAFTHDEEVGCLGARALVPELQKRGLRPAMAIIGEPTLMGVIEGHKGCCEYTVRFGGLEGHGSAPERGVNAVEYAVRYVTRLMELRAELMGRAPAKSRFQPPWSTINIGSLRGGVAHNVIAGKAELEWETRPVQKGDMAFVKDAIAAFVEGELLPAMRAVHPEASIETEVIGEVAGLEVLDDNAARDLVAGLVGANGADVVPFGTEAGLFQEMGMSVVVCGPGSIEQAHKPDEFIAVDQLDACLSMLDRLGQSLVRSA</sequence>
<feature type="domain" description="Peptidase M20 dimerisation" evidence="10">
    <location>
        <begin position="175"/>
        <end position="284"/>
    </location>
</feature>
<dbReference type="Gene3D" id="3.30.70.360">
    <property type="match status" value="1"/>
</dbReference>
<dbReference type="Proteomes" id="UP000626220">
    <property type="component" value="Unassembled WGS sequence"/>
</dbReference>
<keyword evidence="6" id="KW-0479">Metal-binding</keyword>
<dbReference type="NCBIfam" id="NF005710">
    <property type="entry name" value="PRK07522.1"/>
    <property type="match status" value="1"/>
</dbReference>
<gene>
    <name evidence="11" type="ORF">GCM10017056_06000</name>
</gene>
<dbReference type="CDD" id="cd03894">
    <property type="entry name" value="M20_ArgE"/>
    <property type="match status" value="1"/>
</dbReference>
<proteinExistence type="inferred from homology"/>
<evidence type="ECO:0000256" key="9">
    <source>
        <dbReference type="ARBA" id="ARBA00023285"/>
    </source>
</evidence>
<dbReference type="GO" id="GO:0006526">
    <property type="term" value="P:L-arginine biosynthetic process"/>
    <property type="evidence" value="ECO:0007669"/>
    <property type="project" value="UniProtKB-KW"/>
</dbReference>
<evidence type="ECO:0000256" key="5">
    <source>
        <dbReference type="ARBA" id="ARBA00022605"/>
    </source>
</evidence>
<comment type="cofactor">
    <cofactor evidence="1">
        <name>Zn(2+)</name>
        <dbReference type="ChEBI" id="CHEBI:29105"/>
    </cofactor>
</comment>
<organism evidence="11 12">
    <name type="scientific">Seohaeicola zhoushanensis</name>
    <dbReference type="NCBI Taxonomy" id="1569283"/>
    <lineage>
        <taxon>Bacteria</taxon>
        <taxon>Pseudomonadati</taxon>
        <taxon>Pseudomonadota</taxon>
        <taxon>Alphaproteobacteria</taxon>
        <taxon>Rhodobacterales</taxon>
        <taxon>Roseobacteraceae</taxon>
        <taxon>Seohaeicola</taxon>
    </lineage>
</organism>
<dbReference type="InterPro" id="IPR050072">
    <property type="entry name" value="Peptidase_M20A"/>
</dbReference>
<dbReference type="GO" id="GO:0008777">
    <property type="term" value="F:acetylornithine deacetylase activity"/>
    <property type="evidence" value="ECO:0007669"/>
    <property type="project" value="TreeGrafter"/>
</dbReference>
<evidence type="ECO:0000313" key="12">
    <source>
        <dbReference type="Proteomes" id="UP000626220"/>
    </source>
</evidence>
<dbReference type="NCBIfam" id="TIGR01892">
    <property type="entry name" value="AcOrn-deacetyl"/>
    <property type="match status" value="1"/>
</dbReference>
<dbReference type="EMBL" id="BNCJ01000001">
    <property type="protein sequence ID" value="GHF36917.1"/>
    <property type="molecule type" value="Genomic_DNA"/>
</dbReference>
<dbReference type="InterPro" id="IPR036264">
    <property type="entry name" value="Bact_exopeptidase_dim_dom"/>
</dbReference>
<dbReference type="SUPFAM" id="SSF53187">
    <property type="entry name" value="Zn-dependent exopeptidases"/>
    <property type="match status" value="1"/>
</dbReference>
<keyword evidence="12" id="KW-1185">Reference proteome</keyword>
<evidence type="ECO:0000259" key="10">
    <source>
        <dbReference type="Pfam" id="PF07687"/>
    </source>
</evidence>
<evidence type="ECO:0000256" key="2">
    <source>
        <dbReference type="ARBA" id="ARBA00005691"/>
    </source>
</evidence>
<evidence type="ECO:0000256" key="8">
    <source>
        <dbReference type="ARBA" id="ARBA00022833"/>
    </source>
</evidence>
<name>A0A8J3M7S1_9RHOB</name>
<dbReference type="PANTHER" id="PTHR43808:SF31">
    <property type="entry name" value="N-ACETYL-L-CITRULLINE DEACETYLASE"/>
    <property type="match status" value="1"/>
</dbReference>
<dbReference type="InterPro" id="IPR002933">
    <property type="entry name" value="Peptidase_M20"/>
</dbReference>
<comment type="similarity">
    <text evidence="2">Belongs to the peptidase M20A family. ArgE subfamily.</text>
</comment>
<dbReference type="PROSITE" id="PS00759">
    <property type="entry name" value="ARGE_DAPE_CPG2_2"/>
    <property type="match status" value="1"/>
</dbReference>